<dbReference type="OrthoDB" id="9781996at2"/>
<name>R4KPZ3_9FIRM</name>
<dbReference type="Proteomes" id="UP000013520">
    <property type="component" value="Chromosome"/>
</dbReference>
<proteinExistence type="predicted"/>
<gene>
    <name evidence="2" type="ORF">Desgi_2299</name>
</gene>
<keyword evidence="1" id="KW-1133">Transmembrane helix</keyword>
<keyword evidence="3" id="KW-1185">Reference proteome</keyword>
<dbReference type="eggNOG" id="COG4200">
    <property type="taxonomic scope" value="Bacteria"/>
</dbReference>
<dbReference type="HOGENOM" id="CLU_086622_2_1_9"/>
<feature type="transmembrane region" description="Helical" evidence="1">
    <location>
        <begin position="56"/>
        <end position="76"/>
    </location>
</feature>
<sequence>MFFRTLRAERMKLRHSPVWLAFLILPVLPAVMGTFNYLQNTGILQDQWYSLWTQHTLFTCYFFLPAIIGVYCSYLCRLEHTNQNWNAVMTVPVPVSHIYLSKLFVASVMVIFTQAWIGALFVISGKFSGLAAPIPPELPEWLLYGVVGGIVICALQLCISLVIRSFAVPVGIALIGGVAGIAALSKGYGALYPYSLLCLGMRANSPGGPMQCSIEQFALSSLFYLAVCIVFAVLWLKKRDVVAG</sequence>
<accession>R4KPZ3</accession>
<evidence type="ECO:0000256" key="1">
    <source>
        <dbReference type="SAM" id="Phobius"/>
    </source>
</evidence>
<dbReference type="KEGG" id="dgi:Desgi_2299"/>
<evidence type="ECO:0000313" key="3">
    <source>
        <dbReference type="Proteomes" id="UP000013520"/>
    </source>
</evidence>
<reference evidence="2 3" key="1">
    <citation type="submission" date="2012-01" db="EMBL/GenBank/DDBJ databases">
        <title>Complete sequence of Desulfotomaculum gibsoniae DSM 7213.</title>
        <authorList>
            <consortium name="US DOE Joint Genome Institute"/>
            <person name="Lucas S."/>
            <person name="Han J."/>
            <person name="Lapidus A."/>
            <person name="Cheng J.-F."/>
            <person name="Goodwin L."/>
            <person name="Pitluck S."/>
            <person name="Peters L."/>
            <person name="Ovchinnikova G."/>
            <person name="Teshima H."/>
            <person name="Detter J.C."/>
            <person name="Han C."/>
            <person name="Tapia R."/>
            <person name="Land M."/>
            <person name="Hauser L."/>
            <person name="Kyrpides N."/>
            <person name="Ivanova N."/>
            <person name="Pagani I."/>
            <person name="Parshina S."/>
            <person name="Plugge C."/>
            <person name="Muyzer G."/>
            <person name="Kuever J."/>
            <person name="Ivanova A."/>
            <person name="Nazina T."/>
            <person name="Klenk H.-P."/>
            <person name="Brambilla E."/>
            <person name="Spring S."/>
            <person name="Stams A.F."/>
            <person name="Woyke T."/>
        </authorList>
    </citation>
    <scope>NUCLEOTIDE SEQUENCE [LARGE SCALE GENOMIC DNA]</scope>
    <source>
        <strain evidence="2 3">DSM 7213</strain>
    </source>
</reference>
<keyword evidence="1" id="KW-0812">Transmembrane</keyword>
<dbReference type="STRING" id="767817.Desgi_2299"/>
<organism evidence="2 3">
    <name type="scientific">Desulfoscipio gibsoniae DSM 7213</name>
    <dbReference type="NCBI Taxonomy" id="767817"/>
    <lineage>
        <taxon>Bacteria</taxon>
        <taxon>Bacillati</taxon>
        <taxon>Bacillota</taxon>
        <taxon>Clostridia</taxon>
        <taxon>Eubacteriales</taxon>
        <taxon>Desulfallaceae</taxon>
        <taxon>Desulfoscipio</taxon>
    </lineage>
</organism>
<evidence type="ECO:0000313" key="2">
    <source>
        <dbReference type="EMBL" id="AGL01721.1"/>
    </source>
</evidence>
<dbReference type="EMBL" id="CP003273">
    <property type="protein sequence ID" value="AGL01721.1"/>
    <property type="molecule type" value="Genomic_DNA"/>
</dbReference>
<feature type="transmembrane region" description="Helical" evidence="1">
    <location>
        <begin position="97"/>
        <end position="121"/>
    </location>
</feature>
<dbReference type="RefSeq" id="WP_006522160.1">
    <property type="nucleotide sequence ID" value="NC_021184.1"/>
</dbReference>
<feature type="transmembrane region" description="Helical" evidence="1">
    <location>
        <begin position="214"/>
        <end position="236"/>
    </location>
</feature>
<feature type="transmembrane region" description="Helical" evidence="1">
    <location>
        <begin position="170"/>
        <end position="194"/>
    </location>
</feature>
<dbReference type="Pfam" id="PF12730">
    <property type="entry name" value="ABC2_membrane_4"/>
    <property type="match status" value="1"/>
</dbReference>
<dbReference type="AlphaFoldDB" id="R4KPZ3"/>
<protein>
    <recommendedName>
        <fullName evidence="4">ABC-2 family transporter protein</fullName>
    </recommendedName>
</protein>
<evidence type="ECO:0008006" key="4">
    <source>
        <dbReference type="Google" id="ProtNLM"/>
    </source>
</evidence>
<dbReference type="CDD" id="cd21809">
    <property type="entry name" value="ABC-2_lan_permease-like"/>
    <property type="match status" value="1"/>
</dbReference>
<feature type="transmembrane region" description="Helical" evidence="1">
    <location>
        <begin position="141"/>
        <end position="163"/>
    </location>
</feature>
<keyword evidence="1" id="KW-0472">Membrane</keyword>